<organism evidence="1">
    <name type="scientific">Siphoviridae sp. ctYKh4</name>
    <dbReference type="NCBI Taxonomy" id="2823586"/>
    <lineage>
        <taxon>Viruses</taxon>
        <taxon>Duplodnaviria</taxon>
        <taxon>Heunggongvirae</taxon>
        <taxon>Uroviricota</taxon>
        <taxon>Caudoviricetes</taxon>
    </lineage>
</organism>
<protein>
    <submittedName>
        <fullName evidence="1">Uncharacterized protein</fullName>
    </submittedName>
</protein>
<sequence>MSVQDVVQHHLEPIKCSKIKGFRGAVQDGSRLFYIKDI</sequence>
<dbReference type="EMBL" id="BK014682">
    <property type="protein sequence ID" value="DAD67662.1"/>
    <property type="molecule type" value="Genomic_DNA"/>
</dbReference>
<proteinExistence type="predicted"/>
<evidence type="ECO:0000313" key="1">
    <source>
        <dbReference type="EMBL" id="DAD67662.1"/>
    </source>
</evidence>
<name>A0A8S5LCL2_9CAUD</name>
<reference evidence="1" key="1">
    <citation type="journal article" date="2021" name="Proc. Natl. Acad. Sci. U.S.A.">
        <title>A Catalog of Tens of Thousands of Viruses from Human Metagenomes Reveals Hidden Associations with Chronic Diseases.</title>
        <authorList>
            <person name="Tisza M.J."/>
            <person name="Buck C.B."/>
        </authorList>
    </citation>
    <scope>NUCLEOTIDE SEQUENCE</scope>
    <source>
        <strain evidence="1">CtYKh4</strain>
    </source>
</reference>
<accession>A0A8S5LCL2</accession>